<dbReference type="GO" id="GO:0005737">
    <property type="term" value="C:cytoplasm"/>
    <property type="evidence" value="ECO:0007669"/>
    <property type="project" value="UniProtKB-SubCell"/>
</dbReference>
<keyword evidence="2 3" id="KW-0143">Chaperone</keyword>
<dbReference type="KEGG" id="palb:EJC50_11940"/>
<dbReference type="PANTHER" id="PTHR33643">
    <property type="entry name" value="UREASE ACCESSORY PROTEIN D"/>
    <property type="match status" value="1"/>
</dbReference>
<proteinExistence type="inferred from homology"/>
<dbReference type="AlphaFoldDB" id="A0A3Q8X9W8"/>
<dbReference type="GO" id="GO:0016151">
    <property type="term" value="F:nickel cation binding"/>
    <property type="evidence" value="ECO:0007669"/>
    <property type="project" value="UniProtKB-UniRule"/>
</dbReference>
<name>A0A3Q8X9W8_9BACL</name>
<dbReference type="HAMAP" id="MF_01384">
    <property type="entry name" value="UreD"/>
    <property type="match status" value="1"/>
</dbReference>
<comment type="similarity">
    <text evidence="1 3">Belongs to the UreD family.</text>
</comment>
<protein>
    <recommendedName>
        <fullName evidence="3">Urease accessory protein UreD</fullName>
    </recommendedName>
</protein>
<dbReference type="EMBL" id="CP034437">
    <property type="protein sequence ID" value="AZN43670.1"/>
    <property type="molecule type" value="Genomic_DNA"/>
</dbReference>
<evidence type="ECO:0000256" key="3">
    <source>
        <dbReference type="HAMAP-Rule" id="MF_01384"/>
    </source>
</evidence>
<dbReference type="OrthoDB" id="5328682at2"/>
<dbReference type="Pfam" id="PF01774">
    <property type="entry name" value="UreD"/>
    <property type="match status" value="1"/>
</dbReference>
<comment type="subunit">
    <text evidence="3">UreD, UreF and UreG form a complex that acts as a GTP-hydrolysis-dependent molecular chaperone, activating the urease apoprotein by helping to assemble the nickel containing metallocenter of UreC. The UreE protein probably delivers the nickel.</text>
</comment>
<comment type="function">
    <text evidence="3">Required for maturation of urease via the functional incorporation of the urease nickel metallocenter.</text>
</comment>
<sequence>MKTMALNTATPSEKGRRISQLRAVFEKRERGSTITSKYHTAPIKIAKAFPLGGPVGVIVMDVSPGLLAGDQYELHWKAEDGAHAYITNQSFTKVHPAHEEHGGSTMLQCFELGNGAIIESMPEPTMLYRDAEFTMHTEVRLAEGAIWMGAEVLCPGRALRGELFAYRSFRSKFNVYYKNELIYVQHQFIEPLSQRLASRGCYAGMTHTGVFYVFSDRVQAAYADAIRNALGALSVQGEHRVEWGVSMTYKYGIAVMAASTAAWALQEVMSTAWVKVREILLGLSPIALRK</sequence>
<keyword evidence="5" id="KW-1185">Reference proteome</keyword>
<dbReference type="PANTHER" id="PTHR33643:SF1">
    <property type="entry name" value="UREASE ACCESSORY PROTEIN D"/>
    <property type="match status" value="1"/>
</dbReference>
<gene>
    <name evidence="3" type="primary">ureD</name>
    <name evidence="4" type="ORF">EJC50_11940</name>
</gene>
<reference evidence="5" key="1">
    <citation type="submission" date="2018-12" db="EMBL/GenBank/DDBJ databases">
        <title>Genome sequence of Peanibacillus sp.</title>
        <authorList>
            <person name="Subramani G."/>
            <person name="Srinivasan S."/>
            <person name="Kim M.K."/>
        </authorList>
    </citation>
    <scope>NUCLEOTIDE SEQUENCE [LARGE SCALE GENOMIC DNA]</scope>
    <source>
        <strain evidence="5">18JY67-1</strain>
    </source>
</reference>
<keyword evidence="3" id="KW-0996">Nickel insertion</keyword>
<organism evidence="4 5">
    <name type="scientific">Paenibacillus albus</name>
    <dbReference type="NCBI Taxonomy" id="2495582"/>
    <lineage>
        <taxon>Bacteria</taxon>
        <taxon>Bacillati</taxon>
        <taxon>Bacillota</taxon>
        <taxon>Bacilli</taxon>
        <taxon>Bacillales</taxon>
        <taxon>Paenibacillaceae</taxon>
        <taxon>Paenibacillus</taxon>
    </lineage>
</organism>
<dbReference type="InterPro" id="IPR002669">
    <property type="entry name" value="UreD"/>
</dbReference>
<evidence type="ECO:0000313" key="4">
    <source>
        <dbReference type="EMBL" id="AZN43670.1"/>
    </source>
</evidence>
<dbReference type="Proteomes" id="UP000272528">
    <property type="component" value="Chromosome"/>
</dbReference>
<keyword evidence="3" id="KW-0963">Cytoplasm</keyword>
<evidence type="ECO:0000313" key="5">
    <source>
        <dbReference type="Proteomes" id="UP000272528"/>
    </source>
</evidence>
<evidence type="ECO:0000256" key="2">
    <source>
        <dbReference type="ARBA" id="ARBA00023186"/>
    </source>
</evidence>
<accession>A0A3Q8X9W8</accession>
<comment type="subcellular location">
    <subcellularLocation>
        <location evidence="3">Cytoplasm</location>
    </subcellularLocation>
</comment>
<evidence type="ECO:0000256" key="1">
    <source>
        <dbReference type="ARBA" id="ARBA00007177"/>
    </source>
</evidence>